<evidence type="ECO:0000256" key="4">
    <source>
        <dbReference type="ARBA" id="ARBA00022989"/>
    </source>
</evidence>
<proteinExistence type="predicted"/>
<comment type="subcellular location">
    <subcellularLocation>
        <location evidence="1">Membrane</location>
        <topology evidence="1">Multi-pass membrane protein</topology>
    </subcellularLocation>
</comment>
<organism evidence="12 13">
    <name type="scientific">Trichonephila inaurata madagascariensis</name>
    <dbReference type="NCBI Taxonomy" id="2747483"/>
    <lineage>
        <taxon>Eukaryota</taxon>
        <taxon>Metazoa</taxon>
        <taxon>Ecdysozoa</taxon>
        <taxon>Arthropoda</taxon>
        <taxon>Chelicerata</taxon>
        <taxon>Arachnida</taxon>
        <taxon>Araneae</taxon>
        <taxon>Araneomorphae</taxon>
        <taxon>Entelegynae</taxon>
        <taxon>Araneoidea</taxon>
        <taxon>Nephilidae</taxon>
        <taxon>Trichonephila</taxon>
        <taxon>Trichonephila inaurata</taxon>
    </lineage>
</organism>
<keyword evidence="4" id="KW-1133">Transmembrane helix</keyword>
<dbReference type="Pfam" id="PF10613">
    <property type="entry name" value="Lig_chan-Glu_bd"/>
    <property type="match status" value="1"/>
</dbReference>
<dbReference type="GO" id="GO:0016020">
    <property type="term" value="C:membrane"/>
    <property type="evidence" value="ECO:0007669"/>
    <property type="project" value="UniProtKB-SubCell"/>
</dbReference>
<keyword evidence="9" id="KW-1071">Ligand-gated ion channel</keyword>
<feature type="domain" description="Ionotropic glutamate receptor L-glutamate and glycine-binding" evidence="11">
    <location>
        <begin position="13"/>
        <end position="72"/>
    </location>
</feature>
<evidence type="ECO:0000256" key="6">
    <source>
        <dbReference type="ARBA" id="ARBA00023136"/>
    </source>
</evidence>
<evidence type="ECO:0000256" key="9">
    <source>
        <dbReference type="ARBA" id="ARBA00023286"/>
    </source>
</evidence>
<evidence type="ECO:0000256" key="8">
    <source>
        <dbReference type="ARBA" id="ARBA00023180"/>
    </source>
</evidence>
<gene>
    <name evidence="12" type="primary">AVEN_76534_2</name>
    <name evidence="12" type="ORF">TNIN_317301</name>
</gene>
<evidence type="ECO:0000313" key="13">
    <source>
        <dbReference type="Proteomes" id="UP000886998"/>
    </source>
</evidence>
<dbReference type="AlphaFoldDB" id="A0A8X6MBB1"/>
<keyword evidence="13" id="KW-1185">Reference proteome</keyword>
<sequence length="163" mass="18081">MINIRAVCSNLPPFVIVNNVNGSLVLEGFIPEIVRAVAKKMNLNITYIREPHDDYGAWENNAWTGMVGMLQRHEVDFVLNPDLPRAGVLEFAYFTNPITVEAYTILSGKKIQEAVVLLTRNATPLCVFTSFTLDMQTNTEVVGDAYGPKPHSSNSKDFEACST</sequence>
<evidence type="ECO:0000256" key="1">
    <source>
        <dbReference type="ARBA" id="ARBA00004141"/>
    </source>
</evidence>
<keyword evidence="2" id="KW-0813">Transport</keyword>
<dbReference type="Proteomes" id="UP000886998">
    <property type="component" value="Unassembled WGS sequence"/>
</dbReference>
<dbReference type="GO" id="GO:0015276">
    <property type="term" value="F:ligand-gated monoatomic ion channel activity"/>
    <property type="evidence" value="ECO:0007669"/>
    <property type="project" value="InterPro"/>
</dbReference>
<keyword evidence="6" id="KW-0472">Membrane</keyword>
<accession>A0A8X6MBB1</accession>
<dbReference type="SMART" id="SM00918">
    <property type="entry name" value="Lig_chan-Glu_bd"/>
    <property type="match status" value="1"/>
</dbReference>
<name>A0A8X6MBB1_9ARAC</name>
<dbReference type="SUPFAM" id="SSF53850">
    <property type="entry name" value="Periplasmic binding protein-like II"/>
    <property type="match status" value="1"/>
</dbReference>
<dbReference type="OrthoDB" id="6117597at2759"/>
<keyword evidence="3" id="KW-0812">Transmembrane</keyword>
<evidence type="ECO:0000256" key="10">
    <source>
        <dbReference type="ARBA" id="ARBA00023303"/>
    </source>
</evidence>
<evidence type="ECO:0000256" key="5">
    <source>
        <dbReference type="ARBA" id="ARBA00023065"/>
    </source>
</evidence>
<keyword evidence="5" id="KW-0406">Ion transport</keyword>
<dbReference type="Gene3D" id="3.40.190.10">
    <property type="entry name" value="Periplasmic binding protein-like II"/>
    <property type="match status" value="1"/>
</dbReference>
<evidence type="ECO:0000256" key="3">
    <source>
        <dbReference type="ARBA" id="ARBA00022692"/>
    </source>
</evidence>
<evidence type="ECO:0000256" key="2">
    <source>
        <dbReference type="ARBA" id="ARBA00022448"/>
    </source>
</evidence>
<evidence type="ECO:0000313" key="12">
    <source>
        <dbReference type="EMBL" id="GFS43416.1"/>
    </source>
</evidence>
<comment type="caution">
    <text evidence="12">The sequence shown here is derived from an EMBL/GenBank/DDBJ whole genome shotgun (WGS) entry which is preliminary data.</text>
</comment>
<dbReference type="InterPro" id="IPR019594">
    <property type="entry name" value="Glu/Gly-bd"/>
</dbReference>
<reference evidence="12" key="1">
    <citation type="submission" date="2020-08" db="EMBL/GenBank/DDBJ databases">
        <title>Multicomponent nature underlies the extraordinary mechanical properties of spider dragline silk.</title>
        <authorList>
            <person name="Kono N."/>
            <person name="Nakamura H."/>
            <person name="Mori M."/>
            <person name="Yoshida Y."/>
            <person name="Ohtoshi R."/>
            <person name="Malay A.D."/>
            <person name="Moran D.A.P."/>
            <person name="Tomita M."/>
            <person name="Numata K."/>
            <person name="Arakawa K."/>
        </authorList>
    </citation>
    <scope>NUCLEOTIDE SEQUENCE</scope>
</reference>
<keyword evidence="10" id="KW-0407">Ion channel</keyword>
<dbReference type="EMBL" id="BMAV01025654">
    <property type="protein sequence ID" value="GFS43416.1"/>
    <property type="molecule type" value="Genomic_DNA"/>
</dbReference>
<keyword evidence="7" id="KW-0675">Receptor</keyword>
<evidence type="ECO:0000256" key="7">
    <source>
        <dbReference type="ARBA" id="ARBA00023170"/>
    </source>
</evidence>
<protein>
    <submittedName>
        <fullName evidence="12">Lig_chan-Glu_bd domain-containing protein</fullName>
    </submittedName>
</protein>
<evidence type="ECO:0000259" key="11">
    <source>
        <dbReference type="SMART" id="SM00918"/>
    </source>
</evidence>
<keyword evidence="8" id="KW-0325">Glycoprotein</keyword>